<dbReference type="SUPFAM" id="SSF51215">
    <property type="entry name" value="Regulatory protein AraC"/>
    <property type="match status" value="1"/>
</dbReference>
<evidence type="ECO:0000256" key="4">
    <source>
        <dbReference type="ARBA" id="ARBA00023163"/>
    </source>
</evidence>
<evidence type="ECO:0000256" key="2">
    <source>
        <dbReference type="ARBA" id="ARBA00023125"/>
    </source>
</evidence>
<dbReference type="Pfam" id="PF02311">
    <property type="entry name" value="AraC_binding"/>
    <property type="match status" value="1"/>
</dbReference>
<name>A0A158FR74_CABSO</name>
<dbReference type="Pfam" id="PF12833">
    <property type="entry name" value="HTH_18"/>
    <property type="match status" value="1"/>
</dbReference>
<evidence type="ECO:0000256" key="1">
    <source>
        <dbReference type="ARBA" id="ARBA00023015"/>
    </source>
</evidence>
<keyword evidence="2" id="KW-0238">DNA-binding</keyword>
<sequence length="281" mass="31147">MNATAPGNSIKLWHAPDVMDAVMLKGRFVGHRYPPHSHDTHCLAVITGGVLAVEVRQQRRLCRRGDVIVIDADLVHAGLAAGDGQWKMRVAHVQPAALGAYCEQLGIARRERFDMPRPFIADTELSRHLYGVNWCSEADHDAFKRSEVLASAVTSLYARHAGRPGVLPAVRSEPALVKAVKDRLRDNLDVDTHARLTLSTLAREFSVTPFVLLRAFVREAGLSPHAFQQQERVRRAMPLLRNGRPIAEVGARVGFADQSHFTRVFKQQTGVTPKVYQAAFA</sequence>
<evidence type="ECO:0000259" key="5">
    <source>
        <dbReference type="PROSITE" id="PS01124"/>
    </source>
</evidence>
<dbReference type="Gene3D" id="2.60.120.10">
    <property type="entry name" value="Jelly Rolls"/>
    <property type="match status" value="1"/>
</dbReference>
<dbReference type="RefSeq" id="WP_060818137.1">
    <property type="nucleotide sequence ID" value="NZ_FCOC02000003.1"/>
</dbReference>
<evidence type="ECO:0000256" key="3">
    <source>
        <dbReference type="ARBA" id="ARBA00023159"/>
    </source>
</evidence>
<protein>
    <submittedName>
        <fullName evidence="6">AraC family transcriptional regulator</fullName>
    </submittedName>
</protein>
<accession>A0A158FR74</accession>
<proteinExistence type="predicted"/>
<dbReference type="PRINTS" id="PR00032">
    <property type="entry name" value="HTHARAC"/>
</dbReference>
<dbReference type="InterPro" id="IPR003313">
    <property type="entry name" value="AraC-bd"/>
</dbReference>
<dbReference type="InterPro" id="IPR009057">
    <property type="entry name" value="Homeodomain-like_sf"/>
</dbReference>
<reference evidence="6 7" key="1">
    <citation type="submission" date="2016-01" db="EMBL/GenBank/DDBJ databases">
        <authorList>
            <person name="Oliw E.H."/>
        </authorList>
    </citation>
    <scope>NUCLEOTIDE SEQUENCE [LARGE SCALE GENOMIC DNA]</scope>
    <source>
        <strain evidence="6">LMG 22029</strain>
    </source>
</reference>
<dbReference type="AlphaFoldDB" id="A0A158FR74"/>
<keyword evidence="1" id="KW-0805">Transcription regulation</keyword>
<evidence type="ECO:0000313" key="7">
    <source>
        <dbReference type="Proteomes" id="UP000054893"/>
    </source>
</evidence>
<dbReference type="EMBL" id="FCOC02000003">
    <property type="protein sequence ID" value="SAL21670.1"/>
    <property type="molecule type" value="Genomic_DNA"/>
</dbReference>
<dbReference type="PROSITE" id="PS01124">
    <property type="entry name" value="HTH_ARAC_FAMILY_2"/>
    <property type="match status" value="1"/>
</dbReference>
<dbReference type="GO" id="GO:0043565">
    <property type="term" value="F:sequence-specific DNA binding"/>
    <property type="evidence" value="ECO:0007669"/>
    <property type="project" value="InterPro"/>
</dbReference>
<dbReference type="InterPro" id="IPR018062">
    <property type="entry name" value="HTH_AraC-typ_CS"/>
</dbReference>
<evidence type="ECO:0000313" key="6">
    <source>
        <dbReference type="EMBL" id="SAL21670.1"/>
    </source>
</evidence>
<dbReference type="SUPFAM" id="SSF46689">
    <property type="entry name" value="Homeodomain-like"/>
    <property type="match status" value="1"/>
</dbReference>
<dbReference type="PANTHER" id="PTHR46796:SF2">
    <property type="entry name" value="TRANSCRIPTIONAL REGULATORY PROTEIN"/>
    <property type="match status" value="1"/>
</dbReference>
<keyword evidence="3" id="KW-0010">Activator</keyword>
<dbReference type="InterPro" id="IPR018060">
    <property type="entry name" value="HTH_AraC"/>
</dbReference>
<dbReference type="GO" id="GO:0003700">
    <property type="term" value="F:DNA-binding transcription factor activity"/>
    <property type="evidence" value="ECO:0007669"/>
    <property type="project" value="InterPro"/>
</dbReference>
<dbReference type="PROSITE" id="PS00041">
    <property type="entry name" value="HTH_ARAC_FAMILY_1"/>
    <property type="match status" value="1"/>
</dbReference>
<keyword evidence="4" id="KW-0804">Transcription</keyword>
<dbReference type="Gene3D" id="1.10.10.60">
    <property type="entry name" value="Homeodomain-like"/>
    <property type="match status" value="2"/>
</dbReference>
<feature type="domain" description="HTH araC/xylS-type" evidence="5">
    <location>
        <begin position="182"/>
        <end position="279"/>
    </location>
</feature>
<dbReference type="InterPro" id="IPR050204">
    <property type="entry name" value="AraC_XylS_family_regulators"/>
</dbReference>
<dbReference type="InterPro" id="IPR014710">
    <property type="entry name" value="RmlC-like_jellyroll"/>
</dbReference>
<dbReference type="Proteomes" id="UP000054893">
    <property type="component" value="Unassembled WGS sequence"/>
</dbReference>
<dbReference type="SMART" id="SM00342">
    <property type="entry name" value="HTH_ARAC"/>
    <property type="match status" value="1"/>
</dbReference>
<dbReference type="PANTHER" id="PTHR46796">
    <property type="entry name" value="HTH-TYPE TRANSCRIPTIONAL ACTIVATOR RHAS-RELATED"/>
    <property type="match status" value="1"/>
</dbReference>
<dbReference type="CDD" id="cd02208">
    <property type="entry name" value="cupin_RmlC-like"/>
    <property type="match status" value="1"/>
</dbReference>
<dbReference type="InterPro" id="IPR020449">
    <property type="entry name" value="Tscrpt_reg_AraC-type_HTH"/>
</dbReference>
<organism evidence="6 7">
    <name type="scientific">Caballeronia sordidicola</name>
    <name type="common">Burkholderia sordidicola</name>
    <dbReference type="NCBI Taxonomy" id="196367"/>
    <lineage>
        <taxon>Bacteria</taxon>
        <taxon>Pseudomonadati</taxon>
        <taxon>Pseudomonadota</taxon>
        <taxon>Betaproteobacteria</taxon>
        <taxon>Burkholderiales</taxon>
        <taxon>Burkholderiaceae</taxon>
        <taxon>Caballeronia</taxon>
    </lineage>
</organism>
<dbReference type="OrthoDB" id="9809338at2"/>
<gene>
    <name evidence="6" type="ORF">AWB64_01609</name>
</gene>
<dbReference type="InterPro" id="IPR037923">
    <property type="entry name" value="HTH-like"/>
</dbReference>